<sequence>TFQTKIPQKKKKKRKKNNGPDNGLPPPNTRPAPKMAALRRRGGARQLCAGVPDAALQQTHILRASARRDRPLVPHLRNLDRAQRDPAHLRRLPHSRPRHLRSRDVELCRCRGALCQRVVDFRECWTGCWVNGTVGGFFDESCLDDYAARGVLRGFWAVCPKSGRG</sequence>
<name>A0A292Q770_9PEZI</name>
<dbReference type="AlphaFoldDB" id="A0A292Q770"/>
<organism evidence="2 3">
    <name type="scientific">Tuber aestivum</name>
    <name type="common">summer truffle</name>
    <dbReference type="NCBI Taxonomy" id="59557"/>
    <lineage>
        <taxon>Eukaryota</taxon>
        <taxon>Fungi</taxon>
        <taxon>Dikarya</taxon>
        <taxon>Ascomycota</taxon>
        <taxon>Pezizomycotina</taxon>
        <taxon>Pezizomycetes</taxon>
        <taxon>Pezizales</taxon>
        <taxon>Tuberaceae</taxon>
        <taxon>Tuber</taxon>
    </lineage>
</organism>
<gene>
    <name evidence="2" type="ORF">GSTUAT00001080001</name>
</gene>
<feature type="non-terminal residue" evidence="2">
    <location>
        <position position="165"/>
    </location>
</feature>
<feature type="region of interest" description="Disordered" evidence="1">
    <location>
        <begin position="1"/>
        <end position="41"/>
    </location>
</feature>
<feature type="compositionally biased region" description="Basic residues" evidence="1">
    <location>
        <begin position="7"/>
        <end position="17"/>
    </location>
</feature>
<evidence type="ECO:0000313" key="3">
    <source>
        <dbReference type="Proteomes" id="UP001412239"/>
    </source>
</evidence>
<protein>
    <submittedName>
        <fullName evidence="2">Uncharacterized protein</fullName>
    </submittedName>
</protein>
<dbReference type="Proteomes" id="UP001412239">
    <property type="component" value="Unassembled WGS sequence"/>
</dbReference>
<proteinExistence type="predicted"/>
<accession>A0A292Q770</accession>
<keyword evidence="3" id="KW-1185">Reference proteome</keyword>
<evidence type="ECO:0000313" key="2">
    <source>
        <dbReference type="EMBL" id="CUS14795.1"/>
    </source>
</evidence>
<dbReference type="EMBL" id="LN890955">
    <property type="protein sequence ID" value="CUS14795.1"/>
    <property type="molecule type" value="Genomic_DNA"/>
</dbReference>
<reference evidence="2" key="1">
    <citation type="submission" date="2015-10" db="EMBL/GenBank/DDBJ databases">
        <authorList>
            <person name="Regsiter A."/>
            <person name="william w."/>
        </authorList>
    </citation>
    <scope>NUCLEOTIDE SEQUENCE</scope>
    <source>
        <strain evidence="2">Montdore</strain>
    </source>
</reference>
<evidence type="ECO:0000256" key="1">
    <source>
        <dbReference type="SAM" id="MobiDB-lite"/>
    </source>
</evidence>